<dbReference type="AlphaFoldDB" id="C0C4B1"/>
<dbReference type="EMBL" id="ABYI02000034">
    <property type="protein sequence ID" value="EEG72904.1"/>
    <property type="molecule type" value="Genomic_DNA"/>
</dbReference>
<organism evidence="2 3">
    <name type="scientific">[Clostridium] hylemonae DSM 15053</name>
    <dbReference type="NCBI Taxonomy" id="553973"/>
    <lineage>
        <taxon>Bacteria</taxon>
        <taxon>Bacillati</taxon>
        <taxon>Bacillota</taxon>
        <taxon>Clostridia</taxon>
        <taxon>Lachnospirales</taxon>
        <taxon>Lachnospiraceae</taxon>
    </lineage>
</organism>
<keyword evidence="3" id="KW-1185">Reference proteome</keyword>
<feature type="domain" description="4Fe-4S ferredoxin-type" evidence="1">
    <location>
        <begin position="4"/>
        <end position="33"/>
    </location>
</feature>
<dbReference type="OrthoDB" id="9795268at2"/>
<gene>
    <name evidence="2" type="ORF">CLOHYLEM_06926</name>
</gene>
<dbReference type="HOGENOM" id="CLU_074768_0_0_9"/>
<comment type="caution">
    <text evidence="2">The sequence shown here is derived from an EMBL/GenBank/DDBJ whole genome shotgun (WGS) entry which is preliminary data.</text>
</comment>
<dbReference type="InterPro" id="IPR017896">
    <property type="entry name" value="4Fe4S_Fe-S-bd"/>
</dbReference>
<evidence type="ECO:0000259" key="1">
    <source>
        <dbReference type="PROSITE" id="PS51379"/>
    </source>
</evidence>
<dbReference type="Gene3D" id="3.30.70.20">
    <property type="match status" value="1"/>
</dbReference>
<protein>
    <submittedName>
        <fullName evidence="2">4Fe-4S binding domain protein</fullName>
    </submittedName>
</protein>
<dbReference type="Pfam" id="PF14697">
    <property type="entry name" value="Fer4_21"/>
    <property type="match status" value="1"/>
</dbReference>
<reference evidence="2" key="1">
    <citation type="submission" date="2009-02" db="EMBL/GenBank/DDBJ databases">
        <authorList>
            <person name="Fulton L."/>
            <person name="Clifton S."/>
            <person name="Fulton B."/>
            <person name="Xu J."/>
            <person name="Minx P."/>
            <person name="Pepin K.H."/>
            <person name="Johnson M."/>
            <person name="Bhonagiri V."/>
            <person name="Nash W.E."/>
            <person name="Mardis E.R."/>
            <person name="Wilson R.K."/>
        </authorList>
    </citation>
    <scope>NUCLEOTIDE SEQUENCE [LARGE SCALE GENOMIC DNA]</scope>
    <source>
        <strain evidence="2">DSM 15053</strain>
    </source>
</reference>
<dbReference type="PROSITE" id="PS51379">
    <property type="entry name" value="4FE4S_FER_2"/>
    <property type="match status" value="2"/>
</dbReference>
<evidence type="ECO:0000313" key="2">
    <source>
        <dbReference type="EMBL" id="EEG72904.1"/>
    </source>
</evidence>
<proteinExistence type="predicted"/>
<sequence>MVRRIIQIDEEKCNGCGLCAKACHEEAIKMENGKAKLLRDDYCDGLGDCLPACPAGAITFVEREAAAYDEEAVRRNKRKKTNEKDGTLPCGCPGSHSGQIVREPSSGTACQAPAVHSMLRQWPVQIKLAPVNAPYFDGADLLIAADCTAYAYGNFHQEFIRGKVTLIGCPKLDDTDYSEKLAEIIRENDVRSLTIVRMEVPCCGGIEHAAASALKESGKFIPWHVVVISTDGHILER</sequence>
<dbReference type="STRING" id="553973.CLOHYLEM_06926"/>
<feature type="domain" description="4Fe-4S ferredoxin-type" evidence="1">
    <location>
        <begin position="34"/>
        <end position="63"/>
    </location>
</feature>
<dbReference type="InterPro" id="IPR052911">
    <property type="entry name" value="Corrinoid_activation_enz"/>
</dbReference>
<dbReference type="eggNOG" id="COG1145">
    <property type="taxonomic scope" value="Bacteria"/>
</dbReference>
<dbReference type="Proteomes" id="UP000004893">
    <property type="component" value="Unassembled WGS sequence"/>
</dbReference>
<dbReference type="PANTHER" id="PTHR42895:SF1">
    <property type="entry name" value="IRON-SULFUR CLUSTER PROTEIN"/>
    <property type="match status" value="1"/>
</dbReference>
<evidence type="ECO:0000313" key="3">
    <source>
        <dbReference type="Proteomes" id="UP000004893"/>
    </source>
</evidence>
<reference evidence="2" key="2">
    <citation type="submission" date="2013-06" db="EMBL/GenBank/DDBJ databases">
        <title>Draft genome sequence of Clostridium hylemonae (DSM 15053).</title>
        <authorList>
            <person name="Sudarsanam P."/>
            <person name="Ley R."/>
            <person name="Guruge J."/>
            <person name="Turnbaugh P.J."/>
            <person name="Mahowald M."/>
            <person name="Liep D."/>
            <person name="Gordon J."/>
        </authorList>
    </citation>
    <scope>NUCLEOTIDE SEQUENCE</scope>
    <source>
        <strain evidence="2">DSM 15053</strain>
    </source>
</reference>
<accession>C0C4B1</accession>
<dbReference type="RefSeq" id="WP_006444283.1">
    <property type="nucleotide sequence ID" value="NZ_CP036524.1"/>
</dbReference>
<name>C0C4B1_9FIRM</name>
<dbReference type="SUPFAM" id="SSF54862">
    <property type="entry name" value="4Fe-4S ferredoxins"/>
    <property type="match status" value="1"/>
</dbReference>
<dbReference type="PANTHER" id="PTHR42895">
    <property type="entry name" value="IRON-SULFUR CLUSTER-BINDING PROTEIN-RELATED"/>
    <property type="match status" value="1"/>
</dbReference>